<dbReference type="FunFam" id="3.40.109.10:FF:000004">
    <property type="entry name" value="Iodotyrosine deiodinase 1"/>
    <property type="match status" value="1"/>
</dbReference>
<evidence type="ECO:0000256" key="2">
    <source>
        <dbReference type="ARBA" id="ARBA00007118"/>
    </source>
</evidence>
<dbReference type="InterPro" id="IPR029479">
    <property type="entry name" value="Nitroreductase"/>
</dbReference>
<evidence type="ECO:0000256" key="5">
    <source>
        <dbReference type="ARBA" id="ARBA00023002"/>
    </source>
</evidence>
<evidence type="ECO:0000256" key="10">
    <source>
        <dbReference type="SAM" id="Phobius"/>
    </source>
</evidence>
<feature type="transmembrane region" description="Helical" evidence="10">
    <location>
        <begin position="20"/>
        <end position="42"/>
    </location>
</feature>
<sequence>MAGTIDNMITAVINLVKTNGIASLIIIVIVIHGFTSKILAWVNKKDENRAQGGSTENNQEKITDDTNEHLLSHGGEDCDMVPYKQTTYSEDEMKKRSQSFYEDINHRRSVRFFSDKDVPIEVIENCIRTAGTSPSGAHMQPWTFVVIKQADIKAQIREIIEEEEEINYKKRMSETWKKDLKRLRTNWEKPYLETAPYLVLVFKQTHGLTEDGQKITHYYTEESVGLSCGLFLAAVQNAGLVTLTSTPMNAGPKIRMLLNRGSNEKLFLLLPVGYAADDCKVPDLKRKSLDEIMVLF</sequence>
<comment type="cofactor">
    <cofactor evidence="1">
        <name>FMN</name>
        <dbReference type="ChEBI" id="CHEBI:58210"/>
    </cofactor>
</comment>
<evidence type="ECO:0000256" key="1">
    <source>
        <dbReference type="ARBA" id="ARBA00001917"/>
    </source>
</evidence>
<dbReference type="OrthoDB" id="5980588at2759"/>
<dbReference type="InterPro" id="IPR000415">
    <property type="entry name" value="Nitroreductase-like"/>
</dbReference>
<evidence type="ECO:0000256" key="6">
    <source>
        <dbReference type="ARBA" id="ARBA00052524"/>
    </source>
</evidence>
<keyword evidence="3" id="KW-0285">Flavoprotein</keyword>
<dbReference type="SUPFAM" id="SSF55469">
    <property type="entry name" value="FMN-dependent nitroreductase-like"/>
    <property type="match status" value="1"/>
</dbReference>
<dbReference type="GO" id="GO:0140616">
    <property type="term" value="F:iodotyrosine deiodinase activity"/>
    <property type="evidence" value="ECO:0007669"/>
    <property type="project" value="UniProtKB-EC"/>
</dbReference>
<dbReference type="GO" id="GO:0005886">
    <property type="term" value="C:plasma membrane"/>
    <property type="evidence" value="ECO:0007669"/>
    <property type="project" value="TreeGrafter"/>
</dbReference>
<dbReference type="GO" id="GO:0006570">
    <property type="term" value="P:tyrosine metabolic process"/>
    <property type="evidence" value="ECO:0007669"/>
    <property type="project" value="TreeGrafter"/>
</dbReference>
<dbReference type="Proteomes" id="UP000594262">
    <property type="component" value="Unplaced"/>
</dbReference>
<evidence type="ECO:0000313" key="13">
    <source>
        <dbReference type="Proteomes" id="UP000594262"/>
    </source>
</evidence>
<organism evidence="12 13">
    <name type="scientific">Clytia hemisphaerica</name>
    <dbReference type="NCBI Taxonomy" id="252671"/>
    <lineage>
        <taxon>Eukaryota</taxon>
        <taxon>Metazoa</taxon>
        <taxon>Cnidaria</taxon>
        <taxon>Hydrozoa</taxon>
        <taxon>Hydroidolina</taxon>
        <taxon>Leptothecata</taxon>
        <taxon>Obeliida</taxon>
        <taxon>Clytiidae</taxon>
        <taxon>Clytia</taxon>
    </lineage>
</organism>
<name>A0A7M5XED1_9CNID</name>
<evidence type="ECO:0000313" key="12">
    <source>
        <dbReference type="EnsemblMetazoa" id="CLYHEMP020715.1"/>
    </source>
</evidence>
<dbReference type="AlphaFoldDB" id="A0A7M5XED1"/>
<dbReference type="Gene3D" id="3.40.109.10">
    <property type="entry name" value="NADH Oxidase"/>
    <property type="match status" value="1"/>
</dbReference>
<evidence type="ECO:0000259" key="11">
    <source>
        <dbReference type="Pfam" id="PF00881"/>
    </source>
</evidence>
<keyword evidence="5" id="KW-0560">Oxidoreductase</keyword>
<keyword evidence="4" id="KW-0288">FMN</keyword>
<evidence type="ECO:0000256" key="3">
    <source>
        <dbReference type="ARBA" id="ARBA00022630"/>
    </source>
</evidence>
<feature type="domain" description="Nitroreductase" evidence="11">
    <location>
        <begin position="104"/>
        <end position="274"/>
    </location>
</feature>
<keyword evidence="10" id="KW-1133">Transmembrane helix</keyword>
<comment type="catalytic activity">
    <reaction evidence="6">
        <text>2 iodide + L-tyrosine + 2 NADP(+) = 3,5-diiodo-L-tyrosine + 2 NADPH + H(+)</text>
        <dbReference type="Rhea" id="RHEA:32479"/>
        <dbReference type="ChEBI" id="CHEBI:15378"/>
        <dbReference type="ChEBI" id="CHEBI:16382"/>
        <dbReference type="ChEBI" id="CHEBI:57506"/>
        <dbReference type="ChEBI" id="CHEBI:57783"/>
        <dbReference type="ChEBI" id="CHEBI:58315"/>
        <dbReference type="ChEBI" id="CHEBI:58349"/>
        <dbReference type="EC" id="1.21.1.1"/>
    </reaction>
    <physiologicalReaction direction="right-to-left" evidence="6">
        <dbReference type="Rhea" id="RHEA:32481"/>
    </physiologicalReaction>
</comment>
<evidence type="ECO:0000256" key="8">
    <source>
        <dbReference type="ARBA" id="ARBA00073999"/>
    </source>
</evidence>
<dbReference type="PANTHER" id="PTHR23026">
    <property type="entry name" value="NADPH NITROREDUCTASE"/>
    <property type="match status" value="1"/>
</dbReference>
<keyword evidence="10" id="KW-0812">Transmembrane</keyword>
<comment type="function">
    <text evidence="7">Catalyzes the dehalogenation of halotyrosines such as 3,5-diiodo-L-tyrosine. Likely to also catalyze the dehalogenation of other halotyrosines such as 3-bromo-L-tyrosine, 3-chloro-L-tyrosine and 3-iodo-L-tyrosine.</text>
</comment>
<evidence type="ECO:0000256" key="4">
    <source>
        <dbReference type="ARBA" id="ARBA00022643"/>
    </source>
</evidence>
<evidence type="ECO:0000256" key="9">
    <source>
        <dbReference type="ARBA" id="ARBA00079409"/>
    </source>
</evidence>
<dbReference type="RefSeq" id="XP_066924766.1">
    <property type="nucleotide sequence ID" value="XM_067068665.1"/>
</dbReference>
<dbReference type="PANTHER" id="PTHR23026:SF90">
    <property type="entry name" value="IODOTYROSINE DEIODINASE 1"/>
    <property type="match status" value="1"/>
</dbReference>
<dbReference type="CDD" id="cd02144">
    <property type="entry name" value="iodotyrosine_dehalogenase"/>
    <property type="match status" value="1"/>
</dbReference>
<proteinExistence type="inferred from homology"/>
<accession>A0A7M5XED1</accession>
<dbReference type="EnsemblMetazoa" id="CLYHEMT020715.1">
    <property type="protein sequence ID" value="CLYHEMP020715.1"/>
    <property type="gene ID" value="CLYHEMG020715"/>
</dbReference>
<keyword evidence="13" id="KW-1185">Reference proteome</keyword>
<protein>
    <recommendedName>
        <fullName evidence="8">Iodotyrosine deiodinase</fullName>
    </recommendedName>
    <alternativeName>
        <fullName evidence="9">Halotyrosine dehalogenase</fullName>
    </alternativeName>
</protein>
<evidence type="ECO:0000256" key="7">
    <source>
        <dbReference type="ARBA" id="ARBA00055792"/>
    </source>
</evidence>
<comment type="similarity">
    <text evidence="2">Belongs to the nitroreductase family.</text>
</comment>
<reference evidence="12" key="1">
    <citation type="submission" date="2021-01" db="UniProtKB">
        <authorList>
            <consortium name="EnsemblMetazoa"/>
        </authorList>
    </citation>
    <scope>IDENTIFICATION</scope>
</reference>
<dbReference type="Pfam" id="PF00881">
    <property type="entry name" value="Nitroreductase"/>
    <property type="match status" value="1"/>
</dbReference>
<dbReference type="InterPro" id="IPR050627">
    <property type="entry name" value="Nitroreductase/BluB"/>
</dbReference>
<keyword evidence="10" id="KW-0472">Membrane</keyword>
<dbReference type="GeneID" id="136812183"/>